<organism evidence="1 2">
    <name type="scientific">Sphaerodactylus townsendi</name>
    <dbReference type="NCBI Taxonomy" id="933632"/>
    <lineage>
        <taxon>Eukaryota</taxon>
        <taxon>Metazoa</taxon>
        <taxon>Chordata</taxon>
        <taxon>Craniata</taxon>
        <taxon>Vertebrata</taxon>
        <taxon>Euteleostomi</taxon>
        <taxon>Lepidosauria</taxon>
        <taxon>Squamata</taxon>
        <taxon>Bifurcata</taxon>
        <taxon>Gekkota</taxon>
        <taxon>Sphaerodactylidae</taxon>
        <taxon>Sphaerodactylus</taxon>
    </lineage>
</organism>
<keyword evidence="2" id="KW-1185">Reference proteome</keyword>
<evidence type="ECO:0000313" key="1">
    <source>
        <dbReference type="EMBL" id="KAH8002975.1"/>
    </source>
</evidence>
<sequence>MTARGAPPPSRPAGLRYNNGLVREDSGERPARLLRRLPAGGAAMKLELFAPPDDDKLSGSDQEGGGGSSGGSSAASPLAAGSELGSDGDCAAFSPAGAPPSSSAALPPAAAAAARPAAGAAPASASGGKPYTRRPKPPYSYIALIAMAIRDSAGGRLTLAEINEYLMGRFAFFRGAYTGWRNSVRHNLSLNDCFVKVLRDPARPWGKDNYWMLNPSSEYTFADGVFRRRRKRLSRGAGPNASPTAAGPPPLPRPQPGAPQPLPASTPAPARASAPPPSGSKFRSSFAIESLLSRPFRPRRPATPPAERPSPWSAPSGYPRLLPPPGLPCALVPTFQAAAVASPLYPFGLADPLLLEGARPEPLTPGDPRKALPAAPSDAWPRVPLGLPPLYCPLRLPAALQHLASYRPYPLESPPA</sequence>
<evidence type="ECO:0000313" key="2">
    <source>
        <dbReference type="Proteomes" id="UP000827872"/>
    </source>
</evidence>
<gene>
    <name evidence="1" type="ORF">K3G42_007340</name>
</gene>
<name>A0ACB8FCH7_9SAUR</name>
<accession>A0ACB8FCH7</accession>
<proteinExistence type="predicted"/>
<dbReference type="EMBL" id="CM037622">
    <property type="protein sequence ID" value="KAH8002975.1"/>
    <property type="molecule type" value="Genomic_DNA"/>
</dbReference>
<dbReference type="Proteomes" id="UP000827872">
    <property type="component" value="Linkage Group LG09"/>
</dbReference>
<reference evidence="1" key="1">
    <citation type="submission" date="2021-08" db="EMBL/GenBank/DDBJ databases">
        <title>The first chromosome-level gecko genome reveals the dynamic sex chromosomes of Neotropical dwarf geckos (Sphaerodactylidae: Sphaerodactylus).</title>
        <authorList>
            <person name="Pinto B.J."/>
            <person name="Keating S.E."/>
            <person name="Gamble T."/>
        </authorList>
    </citation>
    <scope>NUCLEOTIDE SEQUENCE</scope>
    <source>
        <strain evidence="1">TG3544</strain>
    </source>
</reference>
<comment type="caution">
    <text evidence="1">The sequence shown here is derived from an EMBL/GenBank/DDBJ whole genome shotgun (WGS) entry which is preliminary data.</text>
</comment>
<protein>
    <submittedName>
        <fullName evidence="1">Uncharacterized protein</fullName>
    </submittedName>
</protein>